<evidence type="ECO:0000313" key="3">
    <source>
        <dbReference type="Proteomes" id="UP000664940"/>
    </source>
</evidence>
<sequence>MSALDISVGKTPSLSRAHCTKHAFSNTAVSSISLCHLLATCHFFIYRRYIKMYNNFLPGVKRNVFFYQSDEKRTYPLSIDSPHIAGCRVPVPVGACASCVLQARVPFRRGKSFLNALKNFRPFYDPNYTILSCFYTEAHI</sequence>
<accession>A0A833Z6Y0</accession>
<keyword evidence="1" id="KW-1133">Transmembrane helix</keyword>
<name>A0A833Z6Y0_9CHIR</name>
<protein>
    <submittedName>
        <fullName evidence="2">Uncharacterized protein</fullName>
    </submittedName>
</protein>
<evidence type="ECO:0000256" key="1">
    <source>
        <dbReference type="SAM" id="Phobius"/>
    </source>
</evidence>
<dbReference type="AlphaFoldDB" id="A0A833Z6Y0"/>
<feature type="transmembrane region" description="Helical" evidence="1">
    <location>
        <begin position="23"/>
        <end position="46"/>
    </location>
</feature>
<dbReference type="EMBL" id="JABVXQ010000010">
    <property type="protein sequence ID" value="KAF6088509.1"/>
    <property type="molecule type" value="Genomic_DNA"/>
</dbReference>
<comment type="caution">
    <text evidence="2">The sequence shown here is derived from an EMBL/GenBank/DDBJ whole genome shotgun (WGS) entry which is preliminary data.</text>
</comment>
<organism evidence="2 3">
    <name type="scientific">Phyllostomus discolor</name>
    <name type="common">pale spear-nosed bat</name>
    <dbReference type="NCBI Taxonomy" id="89673"/>
    <lineage>
        <taxon>Eukaryota</taxon>
        <taxon>Metazoa</taxon>
        <taxon>Chordata</taxon>
        <taxon>Craniata</taxon>
        <taxon>Vertebrata</taxon>
        <taxon>Euteleostomi</taxon>
        <taxon>Mammalia</taxon>
        <taxon>Eutheria</taxon>
        <taxon>Laurasiatheria</taxon>
        <taxon>Chiroptera</taxon>
        <taxon>Yangochiroptera</taxon>
        <taxon>Phyllostomidae</taxon>
        <taxon>Phyllostominae</taxon>
        <taxon>Phyllostomus</taxon>
    </lineage>
</organism>
<keyword evidence="1" id="KW-0812">Transmembrane</keyword>
<keyword evidence="1" id="KW-0472">Membrane</keyword>
<gene>
    <name evidence="2" type="ORF">HJG60_008332</name>
</gene>
<evidence type="ECO:0000313" key="2">
    <source>
        <dbReference type="EMBL" id="KAF6088509.1"/>
    </source>
</evidence>
<reference evidence="2 3" key="1">
    <citation type="journal article" date="2020" name="Nature">
        <title>Six reference-quality genomes reveal evolution of bat adaptations.</title>
        <authorList>
            <person name="Jebb D."/>
            <person name="Huang Z."/>
            <person name="Pippel M."/>
            <person name="Hughes G.M."/>
            <person name="Lavrichenko K."/>
            <person name="Devanna P."/>
            <person name="Winkler S."/>
            <person name="Jermiin L.S."/>
            <person name="Skirmuntt E.C."/>
            <person name="Katzourakis A."/>
            <person name="Burkitt-Gray L."/>
            <person name="Ray D.A."/>
            <person name="Sullivan K.A.M."/>
            <person name="Roscito J.G."/>
            <person name="Kirilenko B.M."/>
            <person name="Davalos L.M."/>
            <person name="Corthals A.P."/>
            <person name="Power M.L."/>
            <person name="Jones G."/>
            <person name="Ransome R.D."/>
            <person name="Dechmann D.K.N."/>
            <person name="Locatelli A.G."/>
            <person name="Puechmaille S.J."/>
            <person name="Fedrigo O."/>
            <person name="Jarvis E.D."/>
            <person name="Hiller M."/>
            <person name="Vernes S.C."/>
            <person name="Myers E.W."/>
            <person name="Teeling E.C."/>
        </authorList>
    </citation>
    <scope>NUCLEOTIDE SEQUENCE [LARGE SCALE GENOMIC DNA]</scope>
    <source>
        <strain evidence="2">Bat1K_MPI-CBG_1</strain>
    </source>
</reference>
<proteinExistence type="predicted"/>
<dbReference type="Proteomes" id="UP000664940">
    <property type="component" value="Unassembled WGS sequence"/>
</dbReference>